<dbReference type="SUPFAM" id="SSF51294">
    <property type="entry name" value="Hedgehog/intein (Hint) domain"/>
    <property type="match status" value="1"/>
</dbReference>
<evidence type="ECO:0000259" key="2">
    <source>
        <dbReference type="Pfam" id="PF13403"/>
    </source>
</evidence>
<accession>A0A421BU58</accession>
<dbReference type="Gene3D" id="2.170.16.10">
    <property type="entry name" value="Hedgehog/Intein (Hint) domain"/>
    <property type="match status" value="1"/>
</dbReference>
<gene>
    <name evidence="3" type="ORF">DYS74_04140</name>
</gene>
<organism evidence="3 4">
    <name type="scientific">Paenirhodobacter hankyongi</name>
    <dbReference type="NCBI Taxonomy" id="2294033"/>
    <lineage>
        <taxon>Bacteria</taxon>
        <taxon>Pseudomonadati</taxon>
        <taxon>Pseudomonadota</taxon>
        <taxon>Alphaproteobacteria</taxon>
        <taxon>Rhodobacterales</taxon>
        <taxon>Rhodobacter group</taxon>
        <taxon>Paenirhodobacter</taxon>
    </lineage>
</organism>
<dbReference type="AlphaFoldDB" id="A0A421BU58"/>
<feature type="region of interest" description="Disordered" evidence="1">
    <location>
        <begin position="474"/>
        <end position="497"/>
    </location>
</feature>
<comment type="caution">
    <text evidence="3">The sequence shown here is derived from an EMBL/GenBank/DDBJ whole genome shotgun (WGS) entry which is preliminary data.</text>
</comment>
<dbReference type="Pfam" id="PF13403">
    <property type="entry name" value="Hint_2"/>
    <property type="match status" value="1"/>
</dbReference>
<name>A0A421BU58_9RHOB</name>
<dbReference type="InterPro" id="IPR028992">
    <property type="entry name" value="Hedgehog/Intein_dom"/>
</dbReference>
<evidence type="ECO:0000313" key="3">
    <source>
        <dbReference type="EMBL" id="RLL71811.1"/>
    </source>
</evidence>
<reference evidence="3 4" key="1">
    <citation type="submission" date="2018-10" db="EMBL/GenBank/DDBJ databases">
        <title>Rhodobacter sp . BO-81.</title>
        <authorList>
            <person name="Im W.T."/>
        </authorList>
    </citation>
    <scope>NUCLEOTIDE SEQUENCE [LARGE SCALE GENOMIC DNA]</scope>
    <source>
        <strain evidence="3 4">BO-81</strain>
    </source>
</reference>
<sequence>MQPSLNASGRAPPRALRLRMRPAGAPGKKIPRGSAARRPCGGAARQARLAANVTISPLFLAFPRRSGILIIKIQKRRRSGARAVVTRARGTSDARRRGPRAIRDAAPSTVRGLTGMADTVYTDPIYLTGDMLASVSGQPTNQGNPGDSNFGMVMRNVRALNGSDTLYRLVWTGNKNSSATEFQNGQFWQLQVYDASGDNDSDPTVGGAGWTPVNGYNSLTPKNDLVAGLGAGDDYIVFEGNKGWLLLDLNGGLPTQPTTLTYYASDENGDLAVGDNDRQLDFSDAYHAISAICFCAGTEIDTAQGSRPIETLVAGDLIRTLDHGLQPLRWIGSRTLDRAALTVAPHMLPVRIARDALGRGLPAQDLLVSPQHRILMRSRIAERVSGAREVLIAAKHLVGLPGIEVLAAPGPVQYLHLLFDRHEVVFANGAEAESLYTGTQALRSLTRAARAEVLALFPELRAGLPVAPAARPFTDGRTGRKLSARHAKNGQPLVMAG</sequence>
<feature type="domain" description="Hedgehog/Intein (Hint)" evidence="2">
    <location>
        <begin position="292"/>
        <end position="438"/>
    </location>
</feature>
<dbReference type="EMBL" id="RCHI01000003">
    <property type="protein sequence ID" value="RLL71811.1"/>
    <property type="molecule type" value="Genomic_DNA"/>
</dbReference>
<dbReference type="InterPro" id="IPR036844">
    <property type="entry name" value="Hint_dom_sf"/>
</dbReference>
<evidence type="ECO:0000256" key="1">
    <source>
        <dbReference type="SAM" id="MobiDB-lite"/>
    </source>
</evidence>
<evidence type="ECO:0000313" key="4">
    <source>
        <dbReference type="Proteomes" id="UP000279673"/>
    </source>
</evidence>
<proteinExistence type="predicted"/>
<protein>
    <recommendedName>
        <fullName evidence="2">Hedgehog/Intein (Hint) domain-containing protein</fullName>
    </recommendedName>
</protein>
<dbReference type="Proteomes" id="UP000279673">
    <property type="component" value="Unassembled WGS sequence"/>
</dbReference>
<feature type="compositionally biased region" description="Basic residues" evidence="1">
    <location>
        <begin position="479"/>
        <end position="488"/>
    </location>
</feature>
<keyword evidence="4" id="KW-1185">Reference proteome</keyword>